<dbReference type="PANTHER" id="PTHR23240:SF8">
    <property type="entry name" value="PROTEIN ARTEMIS"/>
    <property type="match status" value="1"/>
</dbReference>
<dbReference type="Proteomes" id="UP000886885">
    <property type="component" value="Chromosome 13D"/>
</dbReference>
<evidence type="ECO:0008006" key="7">
    <source>
        <dbReference type="Google" id="ProtNLM"/>
    </source>
</evidence>
<protein>
    <recommendedName>
        <fullName evidence="7">Pentatricopeptide repeat-containing protein</fullName>
    </recommendedName>
</protein>
<dbReference type="PROSITE" id="PS51375">
    <property type="entry name" value="PPR"/>
    <property type="match status" value="1"/>
</dbReference>
<feature type="repeat" description="PPR" evidence="4">
    <location>
        <begin position="340"/>
        <end position="374"/>
    </location>
</feature>
<dbReference type="Pfam" id="PF12854">
    <property type="entry name" value="PPR_1"/>
    <property type="match status" value="1"/>
</dbReference>
<dbReference type="GO" id="GO:0006303">
    <property type="term" value="P:double-strand break repair via nonhomologous end joining"/>
    <property type="evidence" value="ECO:0007669"/>
    <property type="project" value="TreeGrafter"/>
</dbReference>
<evidence type="ECO:0000313" key="5">
    <source>
        <dbReference type="EMBL" id="KAG6751350.1"/>
    </source>
</evidence>
<name>A0A8X7YJV8_POPTO</name>
<dbReference type="NCBIfam" id="TIGR00756">
    <property type="entry name" value="PPR"/>
    <property type="match status" value="1"/>
</dbReference>
<dbReference type="GO" id="GO:0035312">
    <property type="term" value="F:5'-3' DNA exonuclease activity"/>
    <property type="evidence" value="ECO:0007669"/>
    <property type="project" value="TreeGrafter"/>
</dbReference>
<dbReference type="OrthoDB" id="262529at2759"/>
<accession>A0A8X7YJV8</accession>
<evidence type="ECO:0000313" key="6">
    <source>
        <dbReference type="Proteomes" id="UP000886885"/>
    </source>
</evidence>
<keyword evidence="1" id="KW-0540">Nuclease</keyword>
<keyword evidence="2" id="KW-0378">Hydrolase</keyword>
<evidence type="ECO:0000256" key="2">
    <source>
        <dbReference type="ARBA" id="ARBA00022801"/>
    </source>
</evidence>
<comment type="caution">
    <text evidence="5">The sequence shown here is derived from an EMBL/GenBank/DDBJ whole genome shotgun (WGS) entry which is preliminary data.</text>
</comment>
<sequence length="387" mass="44304">MALDAHHCLVDSERAKDARSRLLNVLKIETVDVLYLDNTYCNSSYDFPTREVFAEQVLTINVHCREWIPVDRDEVVDIIASHPEHDIVIGIDTLGKKELLIHISSVLNIKFHDTFTSKTSLTRVRAVPCYSFRVETLEGLNTMRPTIGIMPSSLPWVLKLVKGDDNLFDSLLIFHYKKRQPSDKLDEIQEFIELVQPTNMKGIVFSSSCYVDPLYYFDHLCGVNQPPKSYLNVAVVHASALTHDANATTYPRSLFLLLHVHEEINAINEANEAGRVLEAKELFKDIRAQSHFPDLMTYSTLLDGLRKQGYLDQTLGLFHLGSLKMHWSCFRNSVKGLQPDARAWTIVINGHCREGLLDEAYKAFRQMEDVDRPPDNCYYNVFIRGFL</sequence>
<dbReference type="EMBL" id="JAAWWB010000026">
    <property type="protein sequence ID" value="KAG6751350.1"/>
    <property type="molecule type" value="Genomic_DNA"/>
</dbReference>
<dbReference type="GO" id="GO:0036297">
    <property type="term" value="P:interstrand cross-link repair"/>
    <property type="evidence" value="ECO:0007669"/>
    <property type="project" value="TreeGrafter"/>
</dbReference>
<dbReference type="InterPro" id="IPR002885">
    <property type="entry name" value="PPR_rpt"/>
</dbReference>
<dbReference type="Pfam" id="PF01535">
    <property type="entry name" value="PPR"/>
    <property type="match status" value="1"/>
</dbReference>
<gene>
    <name evidence="5" type="ORF">POTOM_045883</name>
</gene>
<keyword evidence="3" id="KW-0269">Exonuclease</keyword>
<dbReference type="GO" id="GO:0003684">
    <property type="term" value="F:damaged DNA binding"/>
    <property type="evidence" value="ECO:0007669"/>
    <property type="project" value="TreeGrafter"/>
</dbReference>
<proteinExistence type="predicted"/>
<organism evidence="5 6">
    <name type="scientific">Populus tomentosa</name>
    <name type="common">Chinese white poplar</name>
    <dbReference type="NCBI Taxonomy" id="118781"/>
    <lineage>
        <taxon>Eukaryota</taxon>
        <taxon>Viridiplantae</taxon>
        <taxon>Streptophyta</taxon>
        <taxon>Embryophyta</taxon>
        <taxon>Tracheophyta</taxon>
        <taxon>Spermatophyta</taxon>
        <taxon>Magnoliopsida</taxon>
        <taxon>eudicotyledons</taxon>
        <taxon>Gunneridae</taxon>
        <taxon>Pentapetalae</taxon>
        <taxon>rosids</taxon>
        <taxon>fabids</taxon>
        <taxon>Malpighiales</taxon>
        <taxon>Salicaceae</taxon>
        <taxon>Saliceae</taxon>
        <taxon>Populus</taxon>
    </lineage>
</organism>
<evidence type="ECO:0000256" key="1">
    <source>
        <dbReference type="ARBA" id="ARBA00022722"/>
    </source>
</evidence>
<reference evidence="5" key="1">
    <citation type="journal article" date="2020" name="bioRxiv">
        <title>Hybrid origin of Populus tomentosa Carr. identified through genome sequencing and phylogenomic analysis.</title>
        <authorList>
            <person name="An X."/>
            <person name="Gao K."/>
            <person name="Chen Z."/>
            <person name="Li J."/>
            <person name="Yang X."/>
            <person name="Yang X."/>
            <person name="Zhou J."/>
            <person name="Guo T."/>
            <person name="Zhao T."/>
            <person name="Huang S."/>
            <person name="Miao D."/>
            <person name="Khan W.U."/>
            <person name="Rao P."/>
            <person name="Ye M."/>
            <person name="Lei B."/>
            <person name="Liao W."/>
            <person name="Wang J."/>
            <person name="Ji L."/>
            <person name="Li Y."/>
            <person name="Guo B."/>
            <person name="Mustafa N.S."/>
            <person name="Li S."/>
            <person name="Yun Q."/>
            <person name="Keller S.R."/>
            <person name="Mao J."/>
            <person name="Zhang R."/>
            <person name="Strauss S.H."/>
        </authorList>
    </citation>
    <scope>NUCLEOTIDE SEQUENCE</scope>
    <source>
        <strain evidence="5">GM15</strain>
        <tissue evidence="5">Leaf</tissue>
    </source>
</reference>
<evidence type="ECO:0000256" key="3">
    <source>
        <dbReference type="ARBA" id="ARBA00022839"/>
    </source>
</evidence>
<keyword evidence="6" id="KW-1185">Reference proteome</keyword>
<dbReference type="PANTHER" id="PTHR23240">
    <property type="entry name" value="DNA CROSS-LINK REPAIR PROTEIN PSO2/SNM1-RELATED"/>
    <property type="match status" value="1"/>
</dbReference>
<evidence type="ECO:0000256" key="4">
    <source>
        <dbReference type="PROSITE-ProRule" id="PRU00708"/>
    </source>
</evidence>
<dbReference type="AlphaFoldDB" id="A0A8X7YJV8"/>